<keyword evidence="4" id="KW-0479">Metal-binding</keyword>
<dbReference type="CDD" id="cd08298">
    <property type="entry name" value="CAD2"/>
    <property type="match status" value="1"/>
</dbReference>
<dbReference type="SMART" id="SM00829">
    <property type="entry name" value="PKS_ER"/>
    <property type="match status" value="1"/>
</dbReference>
<accession>A0A2N4TJ80</accession>
<dbReference type="EMBL" id="PKQE01000010">
    <property type="protein sequence ID" value="PLC39760.1"/>
    <property type="molecule type" value="Genomic_DNA"/>
</dbReference>
<gene>
    <name evidence="8" type="ORF">C0Q88_25480</name>
</gene>
<dbReference type="EC" id="1.1.1.1" evidence="3"/>
<dbReference type="InterPro" id="IPR036291">
    <property type="entry name" value="NAD(P)-bd_dom_sf"/>
</dbReference>
<dbReference type="PROSITE" id="PS00059">
    <property type="entry name" value="ADH_ZINC"/>
    <property type="match status" value="1"/>
</dbReference>
<dbReference type="Gene3D" id="3.90.180.10">
    <property type="entry name" value="Medium-chain alcohol dehydrogenases, catalytic domain"/>
    <property type="match status" value="1"/>
</dbReference>
<comment type="similarity">
    <text evidence="2">Belongs to the zinc-containing alcohol dehydrogenase family.</text>
</comment>
<dbReference type="NCBIfam" id="TIGR02822">
    <property type="entry name" value="adh_fam_2"/>
    <property type="match status" value="1"/>
</dbReference>
<evidence type="ECO:0000313" key="8">
    <source>
        <dbReference type="EMBL" id="PLC39760.1"/>
    </source>
</evidence>
<proteinExistence type="inferred from homology"/>
<evidence type="ECO:0000259" key="7">
    <source>
        <dbReference type="SMART" id="SM00829"/>
    </source>
</evidence>
<dbReference type="InterPro" id="IPR013154">
    <property type="entry name" value="ADH-like_N"/>
</dbReference>
<feature type="domain" description="Enoyl reductase (ER)" evidence="7">
    <location>
        <begin position="14"/>
        <end position="329"/>
    </location>
</feature>
<keyword evidence="5" id="KW-0862">Zinc</keyword>
<evidence type="ECO:0000256" key="1">
    <source>
        <dbReference type="ARBA" id="ARBA00001947"/>
    </source>
</evidence>
<dbReference type="GO" id="GO:0005737">
    <property type="term" value="C:cytoplasm"/>
    <property type="evidence" value="ECO:0007669"/>
    <property type="project" value="TreeGrafter"/>
</dbReference>
<dbReference type="PANTHER" id="PTHR42940">
    <property type="entry name" value="ALCOHOL DEHYDROGENASE 1-RELATED"/>
    <property type="match status" value="1"/>
</dbReference>
<dbReference type="InterPro" id="IPR011032">
    <property type="entry name" value="GroES-like_sf"/>
</dbReference>
<dbReference type="InterPro" id="IPR014187">
    <property type="entry name" value="ADH_Zn_typ-2"/>
</dbReference>
<dbReference type="RefSeq" id="WP_102067662.1">
    <property type="nucleotide sequence ID" value="NZ_PKQE01000010.1"/>
</dbReference>
<dbReference type="GO" id="GO:0004022">
    <property type="term" value="F:alcohol dehydrogenase (NAD+) activity"/>
    <property type="evidence" value="ECO:0007669"/>
    <property type="project" value="UniProtKB-EC"/>
</dbReference>
<evidence type="ECO:0000313" key="9">
    <source>
        <dbReference type="Proteomes" id="UP000234456"/>
    </source>
</evidence>
<dbReference type="InterPro" id="IPR002328">
    <property type="entry name" value="ADH_Zn_CS"/>
</dbReference>
<keyword evidence="6" id="KW-0560">Oxidoreductase</keyword>
<dbReference type="OrthoDB" id="9771084at2"/>
<organism evidence="8 9">
    <name type="scientific">Ralstonia pickettii</name>
    <name type="common">Burkholderia pickettii</name>
    <dbReference type="NCBI Taxonomy" id="329"/>
    <lineage>
        <taxon>Bacteria</taxon>
        <taxon>Pseudomonadati</taxon>
        <taxon>Pseudomonadota</taxon>
        <taxon>Betaproteobacteria</taxon>
        <taxon>Burkholderiales</taxon>
        <taxon>Burkholderiaceae</taxon>
        <taxon>Ralstonia</taxon>
    </lineage>
</organism>
<evidence type="ECO:0000256" key="6">
    <source>
        <dbReference type="ARBA" id="ARBA00023002"/>
    </source>
</evidence>
<comment type="cofactor">
    <cofactor evidence="1">
        <name>Zn(2+)</name>
        <dbReference type="ChEBI" id="CHEBI:29105"/>
    </cofactor>
</comment>
<reference evidence="8 9" key="1">
    <citation type="submission" date="2017-12" db="EMBL/GenBank/DDBJ databases">
        <title>Draft genome sequence of Ralstonia pickettii 52.</title>
        <authorList>
            <person name="Zheng B."/>
        </authorList>
    </citation>
    <scope>NUCLEOTIDE SEQUENCE [LARGE SCALE GENOMIC DNA]</scope>
    <source>
        <strain evidence="8 9">52</strain>
    </source>
</reference>
<evidence type="ECO:0000256" key="2">
    <source>
        <dbReference type="ARBA" id="ARBA00008072"/>
    </source>
</evidence>
<dbReference type="Pfam" id="PF08240">
    <property type="entry name" value="ADH_N"/>
    <property type="match status" value="1"/>
</dbReference>
<dbReference type="SUPFAM" id="SSF51735">
    <property type="entry name" value="NAD(P)-binding Rossmann-fold domains"/>
    <property type="match status" value="1"/>
</dbReference>
<dbReference type="Gene3D" id="3.40.50.720">
    <property type="entry name" value="NAD(P)-binding Rossmann-like Domain"/>
    <property type="match status" value="1"/>
</dbReference>
<protein>
    <recommendedName>
        <fullName evidence="3">alcohol dehydrogenase</fullName>
        <ecNumber evidence="3">1.1.1.1</ecNumber>
    </recommendedName>
</protein>
<comment type="caution">
    <text evidence="8">The sequence shown here is derived from an EMBL/GenBank/DDBJ whole genome shotgun (WGS) entry which is preliminary data.</text>
</comment>
<dbReference type="PANTHER" id="PTHR42940:SF8">
    <property type="entry name" value="VACUOLAR PROTEIN SORTING-ASSOCIATED PROTEIN 11"/>
    <property type="match status" value="1"/>
</dbReference>
<dbReference type="SUPFAM" id="SSF50129">
    <property type="entry name" value="GroES-like"/>
    <property type="match status" value="1"/>
</dbReference>
<evidence type="ECO:0000256" key="5">
    <source>
        <dbReference type="ARBA" id="ARBA00022833"/>
    </source>
</evidence>
<evidence type="ECO:0000256" key="4">
    <source>
        <dbReference type="ARBA" id="ARBA00022723"/>
    </source>
</evidence>
<dbReference type="GO" id="GO:0008270">
    <property type="term" value="F:zinc ion binding"/>
    <property type="evidence" value="ECO:0007669"/>
    <property type="project" value="InterPro"/>
</dbReference>
<dbReference type="InterPro" id="IPR020843">
    <property type="entry name" value="ER"/>
</dbReference>
<name>A0A2N4TJ80_RALPI</name>
<sequence>MSESMQAMVMERARTPLIWRDVPMPTPGPREVRIAVSVCGVCRTDLHIVDGDLTAPKPSLIPGHEIVGIVESCGQGVTAPAPGERVGVPWLGWTCGVCPYCLHGRENLCDHPVFTGYTRDGGYAQYVVCDARYCLPIPARYDDAHAAPLLCAGLIGYRTLRMAGDARRIGIYGFGAAAHLITQIAVAEQREVFAFTRAGDTAAQQLALDTGASWAGASDAPAPEQLDAALIFAPIGALVPQALQAVVKGGAVVCGGIHMSDIPAFPYRWLWEERKLVSVANLTRADGLALMRVAADIPLQVHVTPYPLQDANTALEDLRAGRVAGAAVLQVASKDL</sequence>
<evidence type="ECO:0000256" key="3">
    <source>
        <dbReference type="ARBA" id="ARBA00013190"/>
    </source>
</evidence>
<dbReference type="Proteomes" id="UP000234456">
    <property type="component" value="Unassembled WGS sequence"/>
</dbReference>
<dbReference type="AlphaFoldDB" id="A0A2N4TJ80"/>